<gene>
    <name evidence="5" type="ORF">BC792_105156</name>
</gene>
<protein>
    <submittedName>
        <fullName evidence="5">Site-specific recombinase XerD</fullName>
    </submittedName>
</protein>
<dbReference type="EMBL" id="VNHX01000005">
    <property type="protein sequence ID" value="TYP96663.1"/>
    <property type="molecule type" value="Genomic_DNA"/>
</dbReference>
<reference evidence="5 6" key="1">
    <citation type="submission" date="2019-07" db="EMBL/GenBank/DDBJ databases">
        <title>Genomic Encyclopedia of Archaeal and Bacterial Type Strains, Phase II (KMG-II): from individual species to whole genera.</title>
        <authorList>
            <person name="Goeker M."/>
        </authorList>
    </citation>
    <scope>NUCLEOTIDE SEQUENCE [LARGE SCALE GENOMIC DNA]</scope>
    <source>
        <strain evidence="5 6">DSM 18850</strain>
    </source>
</reference>
<dbReference type="InterPro" id="IPR002104">
    <property type="entry name" value="Integrase_catalytic"/>
</dbReference>
<evidence type="ECO:0000256" key="2">
    <source>
        <dbReference type="ARBA" id="ARBA00023172"/>
    </source>
</evidence>
<dbReference type="InterPro" id="IPR011010">
    <property type="entry name" value="DNA_brk_join_enz"/>
</dbReference>
<comment type="caution">
    <text evidence="5">The sequence shown here is derived from an EMBL/GenBank/DDBJ whole genome shotgun (WGS) entry which is preliminary data.</text>
</comment>
<organism evidence="5 6">
    <name type="scientific">Sphingobacterium allocomposti</name>
    <dbReference type="NCBI Taxonomy" id="415956"/>
    <lineage>
        <taxon>Bacteria</taxon>
        <taxon>Pseudomonadati</taxon>
        <taxon>Bacteroidota</taxon>
        <taxon>Sphingobacteriia</taxon>
        <taxon>Sphingobacteriales</taxon>
        <taxon>Sphingobacteriaceae</taxon>
        <taxon>Sphingobacterium</taxon>
    </lineage>
</organism>
<dbReference type="RefSeq" id="WP_148908045.1">
    <property type="nucleotide sequence ID" value="NZ_VNHX01000005.1"/>
</dbReference>
<evidence type="ECO:0000313" key="6">
    <source>
        <dbReference type="Proteomes" id="UP000325105"/>
    </source>
</evidence>
<evidence type="ECO:0000259" key="4">
    <source>
        <dbReference type="Pfam" id="PF13102"/>
    </source>
</evidence>
<dbReference type="InterPro" id="IPR025269">
    <property type="entry name" value="SAM-like_dom"/>
</dbReference>
<dbReference type="InterPro" id="IPR013762">
    <property type="entry name" value="Integrase-like_cat_sf"/>
</dbReference>
<dbReference type="GO" id="GO:0003677">
    <property type="term" value="F:DNA binding"/>
    <property type="evidence" value="ECO:0007669"/>
    <property type="project" value="UniProtKB-KW"/>
</dbReference>
<dbReference type="Proteomes" id="UP000325105">
    <property type="component" value="Unassembled WGS sequence"/>
</dbReference>
<dbReference type="Gene3D" id="1.10.443.10">
    <property type="entry name" value="Intergrase catalytic core"/>
    <property type="match status" value="1"/>
</dbReference>
<dbReference type="GO" id="GO:0015074">
    <property type="term" value="P:DNA integration"/>
    <property type="evidence" value="ECO:0007669"/>
    <property type="project" value="InterPro"/>
</dbReference>
<dbReference type="SUPFAM" id="SSF56349">
    <property type="entry name" value="DNA breaking-rejoining enzymes"/>
    <property type="match status" value="1"/>
</dbReference>
<dbReference type="GO" id="GO:0006310">
    <property type="term" value="P:DNA recombination"/>
    <property type="evidence" value="ECO:0007669"/>
    <property type="project" value="UniProtKB-KW"/>
</dbReference>
<dbReference type="InterPro" id="IPR010998">
    <property type="entry name" value="Integrase_recombinase_N"/>
</dbReference>
<keyword evidence="2" id="KW-0233">DNA recombination</keyword>
<sequence>MNLSFYLDHTGGIRTIFLQLADKNREIHILNTFLKIPHAEWDAEKMRPRNIYLKRYKTVNRKLDRIKIAVAGYLNEISRRKEKLSIIRVRRLIKTATGTVEQPIPERGLLSFMDQYIQSRAHLISPSTFKRYMVFFRLLERFEGYRTKHLLLEETNASFVREFLEFGETEAYCQSTLYRTVHFVKTVLNYLEKRGVRTYAYELELPKLRTRSNIVTLSEDELIHIKKTEVPKRLQAAKDWLMISCYTGQRISDFMNFDLGKVEILDGKKYLSFIQQKTQKNIFLPIHPAIQLIMAKNRLGFPAKLATNNYNTHIKEIAQLAGINKLVKIRKRRGFRAVESYVPKWEAVSSHIGRRSFASNFYGKIPTALLMEATGHSTEQMFKRYIADINTDRGKTLGTYLEEAYKEKFHAA</sequence>
<keyword evidence="6" id="KW-1185">Reference proteome</keyword>
<feature type="domain" description="Tyr recombinase" evidence="3">
    <location>
        <begin position="222"/>
        <end position="387"/>
    </location>
</feature>
<dbReference type="Gene3D" id="1.10.150.130">
    <property type="match status" value="1"/>
</dbReference>
<evidence type="ECO:0000259" key="3">
    <source>
        <dbReference type="Pfam" id="PF00589"/>
    </source>
</evidence>
<evidence type="ECO:0000256" key="1">
    <source>
        <dbReference type="ARBA" id="ARBA00023125"/>
    </source>
</evidence>
<dbReference type="Pfam" id="PF00589">
    <property type="entry name" value="Phage_integrase"/>
    <property type="match status" value="1"/>
</dbReference>
<feature type="domain" description="Phage integrase SAM-like" evidence="4">
    <location>
        <begin position="109"/>
        <end position="190"/>
    </location>
</feature>
<dbReference type="AlphaFoldDB" id="A0A5S5DL67"/>
<accession>A0A5S5DL67</accession>
<evidence type="ECO:0000313" key="5">
    <source>
        <dbReference type="EMBL" id="TYP96663.1"/>
    </source>
</evidence>
<proteinExistence type="predicted"/>
<keyword evidence="1" id="KW-0238">DNA-binding</keyword>
<dbReference type="OrthoDB" id="892893at2"/>
<name>A0A5S5DL67_9SPHI</name>
<dbReference type="Pfam" id="PF13102">
    <property type="entry name" value="Phage_int_SAM_5"/>
    <property type="match status" value="1"/>
</dbReference>